<name>A0A6H0FW64_ACIPI</name>
<dbReference type="Proteomes" id="UP000501692">
    <property type="component" value="Chromosome"/>
</dbReference>
<dbReference type="HAMAP" id="MF_00416">
    <property type="entry name" value="FlgI"/>
    <property type="match status" value="1"/>
</dbReference>
<dbReference type="PRINTS" id="PR01010">
    <property type="entry name" value="FLGPRINGFLGI"/>
</dbReference>
<feature type="signal peptide" evidence="6">
    <location>
        <begin position="1"/>
        <end position="19"/>
    </location>
</feature>
<comment type="subcellular location">
    <subcellularLocation>
        <location evidence="2 6">Bacterial flagellum basal body</location>
    </subcellularLocation>
</comment>
<dbReference type="RefSeq" id="WP_033851172.1">
    <property type="nucleotide sequence ID" value="NZ_CAJHHN010000010.1"/>
</dbReference>
<dbReference type="AlphaFoldDB" id="A0A6H0FW64"/>
<organism evidence="7 8">
    <name type="scientific">Acinetobacter pittii</name>
    <name type="common">Acinetobacter genomosp. 3</name>
    <dbReference type="NCBI Taxonomy" id="48296"/>
    <lineage>
        <taxon>Bacteria</taxon>
        <taxon>Pseudomonadati</taxon>
        <taxon>Pseudomonadota</taxon>
        <taxon>Gammaproteobacteria</taxon>
        <taxon>Moraxellales</taxon>
        <taxon>Moraxellaceae</taxon>
        <taxon>Acinetobacter</taxon>
        <taxon>Acinetobacter calcoaceticus/baumannii complex</taxon>
    </lineage>
</organism>
<keyword evidence="7" id="KW-0969">Cilium</keyword>
<comment type="function">
    <text evidence="1 6">Assembles around the rod to form the L-ring and probably protects the motor/basal body from shearing forces during rotation.</text>
</comment>
<reference evidence="7 8" key="1">
    <citation type="submission" date="2020-03" db="EMBL/GenBank/DDBJ databases">
        <authorList>
            <person name="Zhang L."/>
            <person name="Han X."/>
            <person name="Chen Y."/>
            <person name="Yu Y."/>
        </authorList>
    </citation>
    <scope>NUCLEOTIDE SEQUENCE [LARGE SCALE GENOMIC DNA]</scope>
    <source>
        <strain evidence="7 8">A1254</strain>
    </source>
</reference>
<evidence type="ECO:0000256" key="5">
    <source>
        <dbReference type="ARBA" id="ARBA00023143"/>
    </source>
</evidence>
<dbReference type="InterPro" id="IPR001782">
    <property type="entry name" value="Flag_FlgI"/>
</dbReference>
<keyword evidence="7" id="KW-0966">Cell projection</keyword>
<gene>
    <name evidence="6" type="primary">flgI</name>
    <name evidence="7" type="ORF">G8E09_13410</name>
</gene>
<dbReference type="NCBIfam" id="NF003676">
    <property type="entry name" value="PRK05303.1"/>
    <property type="match status" value="1"/>
</dbReference>
<dbReference type="Pfam" id="PF02119">
    <property type="entry name" value="FlgI"/>
    <property type="match status" value="1"/>
</dbReference>
<dbReference type="PANTHER" id="PTHR30381">
    <property type="entry name" value="FLAGELLAR P-RING PERIPLASMIC PROTEIN FLGI"/>
    <property type="match status" value="1"/>
</dbReference>
<keyword evidence="5 6" id="KW-0975">Bacterial flagellum</keyword>
<proteinExistence type="inferred from homology"/>
<evidence type="ECO:0000256" key="6">
    <source>
        <dbReference type="HAMAP-Rule" id="MF_00416"/>
    </source>
</evidence>
<accession>A0A6H0FW64</accession>
<dbReference type="GO" id="GO:0009428">
    <property type="term" value="C:bacterial-type flagellum basal body, distal rod, P ring"/>
    <property type="evidence" value="ECO:0007669"/>
    <property type="project" value="InterPro"/>
</dbReference>
<evidence type="ECO:0000313" key="8">
    <source>
        <dbReference type="Proteomes" id="UP000501692"/>
    </source>
</evidence>
<comment type="subunit">
    <text evidence="6">The basal body constitutes a major portion of the flagellar organelle and consists of four rings (L,P,S, and M) mounted on a central rod.</text>
</comment>
<dbReference type="GO" id="GO:0005198">
    <property type="term" value="F:structural molecule activity"/>
    <property type="evidence" value="ECO:0007669"/>
    <property type="project" value="InterPro"/>
</dbReference>
<evidence type="ECO:0000256" key="4">
    <source>
        <dbReference type="ARBA" id="ARBA00022729"/>
    </source>
</evidence>
<evidence type="ECO:0000256" key="3">
    <source>
        <dbReference type="ARBA" id="ARBA00008994"/>
    </source>
</evidence>
<protein>
    <recommendedName>
        <fullName evidence="6">Flagellar P-ring protein</fullName>
    </recommendedName>
    <alternativeName>
        <fullName evidence="6">Basal body P-ring protein</fullName>
    </alternativeName>
</protein>
<evidence type="ECO:0000256" key="1">
    <source>
        <dbReference type="ARBA" id="ARBA00002591"/>
    </source>
</evidence>
<dbReference type="GO" id="GO:0071973">
    <property type="term" value="P:bacterial-type flagellum-dependent cell motility"/>
    <property type="evidence" value="ECO:0007669"/>
    <property type="project" value="InterPro"/>
</dbReference>
<keyword evidence="7" id="KW-0282">Flagellum</keyword>
<dbReference type="PANTHER" id="PTHR30381:SF0">
    <property type="entry name" value="FLAGELLAR P-RING PROTEIN"/>
    <property type="match status" value="1"/>
</dbReference>
<dbReference type="EMBL" id="CP049806">
    <property type="protein sequence ID" value="QIT18637.1"/>
    <property type="molecule type" value="Genomic_DNA"/>
</dbReference>
<feature type="chain" id="PRO_5026396390" description="Flagellar P-ring protein" evidence="6">
    <location>
        <begin position="20"/>
        <end position="367"/>
    </location>
</feature>
<dbReference type="GO" id="GO:0030288">
    <property type="term" value="C:outer membrane-bounded periplasmic space"/>
    <property type="evidence" value="ECO:0007669"/>
    <property type="project" value="InterPro"/>
</dbReference>
<comment type="similarity">
    <text evidence="3 6">Belongs to the FlgI family.</text>
</comment>
<evidence type="ECO:0000313" key="7">
    <source>
        <dbReference type="EMBL" id="QIT18637.1"/>
    </source>
</evidence>
<evidence type="ECO:0000256" key="2">
    <source>
        <dbReference type="ARBA" id="ARBA00004117"/>
    </source>
</evidence>
<sequence precursor="true">MKRILIGIVVLFSLNSAIAAVSTVRLKDLVRVQDNREHVLIGYGLVVGLARSGDSDRNSTTRQALVNTLKHFNVNINEHDLNSRNTAAVMITAKMPPFSEVGDKFDVEVSSIGDARSLLGGTLILTPLYGPDNKLYALAQGPLATGGYTFEANGNSFQKNHATVGRIPKGAYLEKAIENQLPQDKLVLILNQPDYTTANRIAQVISRQGVMNVKVVHAGKVEILVNPYTPIPNLIANIERLEVEPDQIAKIVINEKTGTIVAGSNVRIGEVNISQGNLNIKVDTEYLVSQPNFIGRNYNHNISTEVVPQTDLKVTEDKANFVSLPKGATVAGLVQALQKIHLNTRDMITILQAIKDAGALNADLVIQ</sequence>
<keyword evidence="4 6" id="KW-0732">Signal</keyword>